<name>A0A6J1JQL3_CUCMA</name>
<accession>A0A6J1JQL3</accession>
<reference evidence="3" key="1">
    <citation type="submission" date="2025-08" db="UniProtKB">
        <authorList>
            <consortium name="RefSeq"/>
        </authorList>
    </citation>
    <scope>IDENTIFICATION</scope>
    <source>
        <tissue evidence="3">Young leaves</tissue>
    </source>
</reference>
<dbReference type="Proteomes" id="UP000504608">
    <property type="component" value="Unplaced"/>
</dbReference>
<sequence length="293" mass="33824">MAAEKQVENYVQPAIPRFDGHYDHWAMLMENFLRSKEFFDMVETGYEEPNEGEVLSADRQQLLAASKLKDLKKKTFKEIWDSMRRKYQGSTRVKRAQLQAVRRDFEILQMQKGETVNDYIGKVISLASKMRMHGGSITDVAVVEKILRSLTPKFDYIVCSIEEANNVEEMQIDELQSSLLVHEQRLNRTSAIEEMTVLKISTPSEISSSRGRGQRRGRGRERGSRERSGDVGRSADLVRNDYDNKGKRHFDKSKVWSSTLQRIKDVVLKEDGNWVARYYSTNGNLRELCSSKT</sequence>
<dbReference type="KEGG" id="cmax:111486606"/>
<evidence type="ECO:0000313" key="3">
    <source>
        <dbReference type="RefSeq" id="XP_022989543.1"/>
    </source>
</evidence>
<protein>
    <submittedName>
        <fullName evidence="3">Uncharacterized protein LOC111486606</fullName>
    </submittedName>
</protein>
<organism evidence="2 3">
    <name type="scientific">Cucurbita maxima</name>
    <name type="common">Pumpkin</name>
    <name type="synonym">Winter squash</name>
    <dbReference type="NCBI Taxonomy" id="3661"/>
    <lineage>
        <taxon>Eukaryota</taxon>
        <taxon>Viridiplantae</taxon>
        <taxon>Streptophyta</taxon>
        <taxon>Embryophyta</taxon>
        <taxon>Tracheophyta</taxon>
        <taxon>Spermatophyta</taxon>
        <taxon>Magnoliopsida</taxon>
        <taxon>eudicotyledons</taxon>
        <taxon>Gunneridae</taxon>
        <taxon>Pentapetalae</taxon>
        <taxon>rosids</taxon>
        <taxon>fabids</taxon>
        <taxon>Cucurbitales</taxon>
        <taxon>Cucurbitaceae</taxon>
        <taxon>Cucurbiteae</taxon>
        <taxon>Cucurbita</taxon>
    </lineage>
</organism>
<dbReference type="GeneID" id="111486606"/>
<evidence type="ECO:0000313" key="2">
    <source>
        <dbReference type="Proteomes" id="UP000504608"/>
    </source>
</evidence>
<dbReference type="RefSeq" id="XP_022989543.1">
    <property type="nucleotide sequence ID" value="XM_023133775.1"/>
</dbReference>
<dbReference type="PANTHER" id="PTHR35317">
    <property type="entry name" value="OS04G0629600 PROTEIN"/>
    <property type="match status" value="1"/>
</dbReference>
<feature type="region of interest" description="Disordered" evidence="1">
    <location>
        <begin position="203"/>
        <end position="238"/>
    </location>
</feature>
<dbReference type="Pfam" id="PF14223">
    <property type="entry name" value="Retrotran_gag_2"/>
    <property type="match status" value="1"/>
</dbReference>
<gene>
    <name evidence="3" type="primary">LOC111486606</name>
</gene>
<dbReference type="OrthoDB" id="2013098at2759"/>
<dbReference type="AlphaFoldDB" id="A0A6J1JQL3"/>
<keyword evidence="2" id="KW-1185">Reference proteome</keyword>
<dbReference type="PANTHER" id="PTHR35317:SF27">
    <property type="entry name" value="RETROVIRUS-RELATED POL POLYPROTEIN FROM TRANSPOSON TNT 1-94"/>
    <property type="match status" value="1"/>
</dbReference>
<feature type="compositionally biased region" description="Basic and acidic residues" evidence="1">
    <location>
        <begin position="220"/>
        <end position="230"/>
    </location>
</feature>
<proteinExistence type="predicted"/>
<evidence type="ECO:0000256" key="1">
    <source>
        <dbReference type="SAM" id="MobiDB-lite"/>
    </source>
</evidence>